<evidence type="ECO:0000313" key="3">
    <source>
        <dbReference type="Proteomes" id="UP001152562"/>
    </source>
</evidence>
<evidence type="ECO:0000256" key="1">
    <source>
        <dbReference type="SAM" id="MobiDB-lite"/>
    </source>
</evidence>
<accession>A0A9P0TIB5</accession>
<dbReference type="InterPro" id="IPR010736">
    <property type="entry name" value="SHIPPO-rpt"/>
</dbReference>
<dbReference type="EMBL" id="CALOZG010000027">
    <property type="protein sequence ID" value="CAH4032225.1"/>
    <property type="molecule type" value="Genomic_DNA"/>
</dbReference>
<evidence type="ECO:0000313" key="2">
    <source>
        <dbReference type="EMBL" id="CAH4032225.1"/>
    </source>
</evidence>
<comment type="caution">
    <text evidence="2">The sequence shown here is derived from an EMBL/GenBank/DDBJ whole genome shotgun (WGS) entry which is preliminary data.</text>
</comment>
<name>A0A9P0TIB5_PIEBR</name>
<dbReference type="PANTHER" id="PTHR21580">
    <property type="entry name" value="SHIPPO-1-RELATED"/>
    <property type="match status" value="1"/>
</dbReference>
<feature type="compositionally biased region" description="Basic and acidic residues" evidence="1">
    <location>
        <begin position="91"/>
        <end position="101"/>
    </location>
</feature>
<dbReference type="Proteomes" id="UP001152562">
    <property type="component" value="Unassembled WGS sequence"/>
</dbReference>
<dbReference type="InterPro" id="IPR051291">
    <property type="entry name" value="CIMAP"/>
</dbReference>
<reference evidence="2" key="1">
    <citation type="submission" date="2022-05" db="EMBL/GenBank/DDBJ databases">
        <authorList>
            <person name="Okamura Y."/>
        </authorList>
    </citation>
    <scope>NUCLEOTIDE SEQUENCE</scope>
</reference>
<organism evidence="2 3">
    <name type="scientific">Pieris brassicae</name>
    <name type="common">White butterfly</name>
    <name type="synonym">Large white butterfly</name>
    <dbReference type="NCBI Taxonomy" id="7116"/>
    <lineage>
        <taxon>Eukaryota</taxon>
        <taxon>Metazoa</taxon>
        <taxon>Ecdysozoa</taxon>
        <taxon>Arthropoda</taxon>
        <taxon>Hexapoda</taxon>
        <taxon>Insecta</taxon>
        <taxon>Pterygota</taxon>
        <taxon>Neoptera</taxon>
        <taxon>Endopterygota</taxon>
        <taxon>Lepidoptera</taxon>
        <taxon>Glossata</taxon>
        <taxon>Ditrysia</taxon>
        <taxon>Papilionoidea</taxon>
        <taxon>Pieridae</taxon>
        <taxon>Pierinae</taxon>
        <taxon>Pieris</taxon>
    </lineage>
</organism>
<sequence>MACIKPLGPGPGAYRLPTTVGFPAHDPSRNRSPMYSFGTNGGARIKQLGPGPAYRIDRITRDGIVTSPAWSFGARLPGRPAQRIPGPGAHAPERCPPTRDPRAPQYSMGARLGYAVKRPGPAPNAYALRLGPGSPAYTMGARVGFSLKPRSPGPAVYFQRDTDVYRTRAPVFSLAARSEGAGKPTKTPGPAAYPPHLYNTKKVSAVRLTRQLTEVAVLFKPPVLLAESLRLFLRHEARRLRVSHDHKGGHHGLPLAIETSTHTSIRFGNFGY</sequence>
<feature type="region of interest" description="Disordered" evidence="1">
    <location>
        <begin position="75"/>
        <end position="101"/>
    </location>
</feature>
<proteinExistence type="predicted"/>
<keyword evidence="3" id="KW-1185">Reference proteome</keyword>
<protein>
    <submittedName>
        <fullName evidence="2">Uncharacterized protein</fullName>
    </submittedName>
</protein>
<dbReference type="GO" id="GO:0005856">
    <property type="term" value="C:cytoskeleton"/>
    <property type="evidence" value="ECO:0007669"/>
    <property type="project" value="TreeGrafter"/>
</dbReference>
<dbReference type="PANTHER" id="PTHR21580:SF28">
    <property type="entry name" value="BOREALIN N-TERMINAL DOMAIN-CONTAINING PROTEIN-RELATED"/>
    <property type="match status" value="1"/>
</dbReference>
<dbReference type="Pfam" id="PF07004">
    <property type="entry name" value="SHIPPO-rpt"/>
    <property type="match status" value="2"/>
</dbReference>
<gene>
    <name evidence="2" type="ORF">PIBRA_LOCUS8641</name>
</gene>
<dbReference type="AlphaFoldDB" id="A0A9P0TIB5"/>